<dbReference type="RefSeq" id="XP_009061518.1">
    <property type="nucleotide sequence ID" value="XM_009063270.1"/>
</dbReference>
<dbReference type="AlphaFoldDB" id="V3ZAD3"/>
<dbReference type="OrthoDB" id="6147558at2759"/>
<dbReference type="GeneID" id="20249677"/>
<sequence length="403" mass="43682">MDMILKLLLILQLPAVLCQDDGSSDLSKAFITLGILFGALVISLIVAKIVDFCYDRSTLSDDASDISEHTRKLIRARLAVMAFPKRGEPVNPASKAQRVSRVIRIWSAKSKRNSQISADIVEKGGIDVRGEKQGLKVAFIDIPDTIPQKDLSKNTTVSTLQVPLDPDVMVLESADDLSDNSASQNIPVVLKVPVLPPASTLLKQETKKPVESQMNGAKSAGSVANTDTQTIQLPSTPKSIPKNETKSSTAVPTPLYVPSTSKPLNKSKSAPSINPRTNSPMKEKPQNAFRSPSPPKILVKKPTESEFVPVVSRNPSTKTNIKTVSEKDKNQTDIVTTQPKSTRTMSAKSESSSPRQASEKRRLQTTARSAPSKILSTSNDDGKKMVHFKAESKKSAPPNKSLK</sequence>
<feature type="compositionally biased region" description="Polar residues" evidence="1">
    <location>
        <begin position="332"/>
        <end position="356"/>
    </location>
</feature>
<accession>V3ZAD3</accession>
<feature type="chain" id="PRO_5004716253" evidence="2">
    <location>
        <begin position="19"/>
        <end position="403"/>
    </location>
</feature>
<dbReference type="HOGENOM" id="CLU_683881_0_0_1"/>
<evidence type="ECO:0000313" key="3">
    <source>
        <dbReference type="EMBL" id="ESO87918.1"/>
    </source>
</evidence>
<keyword evidence="4" id="KW-1185">Reference proteome</keyword>
<feature type="compositionally biased region" description="Polar residues" evidence="1">
    <location>
        <begin position="212"/>
        <end position="238"/>
    </location>
</feature>
<evidence type="ECO:0000313" key="4">
    <source>
        <dbReference type="Proteomes" id="UP000030746"/>
    </source>
</evidence>
<organism evidence="3 4">
    <name type="scientific">Lottia gigantea</name>
    <name type="common">Giant owl limpet</name>
    <dbReference type="NCBI Taxonomy" id="225164"/>
    <lineage>
        <taxon>Eukaryota</taxon>
        <taxon>Metazoa</taxon>
        <taxon>Spiralia</taxon>
        <taxon>Lophotrochozoa</taxon>
        <taxon>Mollusca</taxon>
        <taxon>Gastropoda</taxon>
        <taxon>Patellogastropoda</taxon>
        <taxon>Lottioidea</taxon>
        <taxon>Lottiidae</taxon>
        <taxon>Lottia</taxon>
    </lineage>
</organism>
<gene>
    <name evidence="3" type="ORF">LOTGIDRAFT_234898</name>
</gene>
<dbReference type="CTD" id="20249677"/>
<reference evidence="3 4" key="1">
    <citation type="journal article" date="2013" name="Nature">
        <title>Insights into bilaterian evolution from three spiralian genomes.</title>
        <authorList>
            <person name="Simakov O."/>
            <person name="Marletaz F."/>
            <person name="Cho S.J."/>
            <person name="Edsinger-Gonzales E."/>
            <person name="Havlak P."/>
            <person name="Hellsten U."/>
            <person name="Kuo D.H."/>
            <person name="Larsson T."/>
            <person name="Lv J."/>
            <person name="Arendt D."/>
            <person name="Savage R."/>
            <person name="Osoegawa K."/>
            <person name="de Jong P."/>
            <person name="Grimwood J."/>
            <person name="Chapman J.A."/>
            <person name="Shapiro H."/>
            <person name="Aerts A."/>
            <person name="Otillar R.P."/>
            <person name="Terry A.Y."/>
            <person name="Boore J.L."/>
            <person name="Grigoriev I.V."/>
            <person name="Lindberg D.R."/>
            <person name="Seaver E.C."/>
            <person name="Weisblat D.A."/>
            <person name="Putnam N.H."/>
            <person name="Rokhsar D.S."/>
        </authorList>
    </citation>
    <scope>NUCLEOTIDE SEQUENCE [LARGE SCALE GENOMIC DNA]</scope>
</reference>
<feature type="region of interest" description="Disordered" evidence="1">
    <location>
        <begin position="204"/>
        <end position="403"/>
    </location>
</feature>
<dbReference type="EMBL" id="KB202823">
    <property type="protein sequence ID" value="ESO87918.1"/>
    <property type="molecule type" value="Genomic_DNA"/>
</dbReference>
<feature type="compositionally biased region" description="Polar residues" evidence="1">
    <location>
        <begin position="258"/>
        <end position="280"/>
    </location>
</feature>
<evidence type="ECO:0000256" key="2">
    <source>
        <dbReference type="SAM" id="SignalP"/>
    </source>
</evidence>
<dbReference type="Proteomes" id="UP000030746">
    <property type="component" value="Unassembled WGS sequence"/>
</dbReference>
<feature type="signal peptide" evidence="2">
    <location>
        <begin position="1"/>
        <end position="18"/>
    </location>
</feature>
<protein>
    <submittedName>
        <fullName evidence="3">Uncharacterized protein</fullName>
    </submittedName>
</protein>
<feature type="compositionally biased region" description="Polar residues" evidence="1">
    <location>
        <begin position="364"/>
        <end position="379"/>
    </location>
</feature>
<evidence type="ECO:0000256" key="1">
    <source>
        <dbReference type="SAM" id="MobiDB-lite"/>
    </source>
</evidence>
<dbReference type="OMA" id="LQNDQST"/>
<feature type="compositionally biased region" description="Basic and acidic residues" evidence="1">
    <location>
        <begin position="380"/>
        <end position="394"/>
    </location>
</feature>
<feature type="compositionally biased region" description="Polar residues" evidence="1">
    <location>
        <begin position="313"/>
        <end position="323"/>
    </location>
</feature>
<name>V3ZAD3_LOTGI</name>
<proteinExistence type="predicted"/>
<keyword evidence="2" id="KW-0732">Signal</keyword>
<dbReference type="KEGG" id="lgi:LOTGIDRAFT_234898"/>